<keyword evidence="3" id="KW-1185">Reference proteome</keyword>
<accession>A0ABW9IVH4</accession>
<organism evidence="2 3">
    <name type="scientific">Streptomyces galilaeus</name>
    <dbReference type="NCBI Taxonomy" id="33899"/>
    <lineage>
        <taxon>Bacteria</taxon>
        <taxon>Bacillati</taxon>
        <taxon>Actinomycetota</taxon>
        <taxon>Actinomycetes</taxon>
        <taxon>Kitasatosporales</taxon>
        <taxon>Streptomycetaceae</taxon>
        <taxon>Streptomyces</taxon>
    </lineage>
</organism>
<evidence type="ECO:0000313" key="3">
    <source>
        <dbReference type="Proteomes" id="UP001631993"/>
    </source>
</evidence>
<proteinExistence type="predicted"/>
<name>A0ABW9IVH4_STRGJ</name>
<dbReference type="InterPro" id="IPR032466">
    <property type="entry name" value="Metal_Hydrolase"/>
</dbReference>
<dbReference type="EMBL" id="JBJVNE010000029">
    <property type="protein sequence ID" value="MFM9652456.1"/>
    <property type="molecule type" value="Genomic_DNA"/>
</dbReference>
<feature type="domain" description="Amidohydrolase-related" evidence="1">
    <location>
        <begin position="58"/>
        <end position="109"/>
    </location>
</feature>
<protein>
    <submittedName>
        <fullName evidence="2">Amidohydrolase family protein</fullName>
    </submittedName>
</protein>
<dbReference type="RefSeq" id="WP_409096848.1">
    <property type="nucleotide sequence ID" value="NZ_JBJVMZ010000002.1"/>
</dbReference>
<dbReference type="Pfam" id="PF04909">
    <property type="entry name" value="Amidohydro_2"/>
    <property type="match status" value="1"/>
</dbReference>
<sequence>MILRKSPARTAVTDSLTTRLGSVCPRAESTGVKATWRCPTALARQCGECLRPGGRRPSERDDAVAEFVAQSDGRLLGVAGVDLTHPVQAVRELRRAVEELGFVALRIVPWLTPRPAQQSGRRRHSA</sequence>
<evidence type="ECO:0000313" key="2">
    <source>
        <dbReference type="EMBL" id="MFM9652456.1"/>
    </source>
</evidence>
<dbReference type="Proteomes" id="UP001631993">
    <property type="component" value="Unassembled WGS sequence"/>
</dbReference>
<dbReference type="InterPro" id="IPR006680">
    <property type="entry name" value="Amidohydro-rel"/>
</dbReference>
<reference evidence="2 3" key="1">
    <citation type="submission" date="2024-12" db="EMBL/GenBank/DDBJ databases">
        <title>Forecasting of Potato common scab and diversities of Pathogenic streptomyces spp. in china.</title>
        <authorList>
            <person name="Handique U."/>
            <person name="Wu J."/>
        </authorList>
    </citation>
    <scope>NUCLEOTIDE SEQUENCE [LARGE SCALE GENOMIC DNA]</scope>
    <source>
        <strain evidence="2 3">ZRIMU1585</strain>
    </source>
</reference>
<dbReference type="SUPFAM" id="SSF51556">
    <property type="entry name" value="Metallo-dependent hydrolases"/>
    <property type="match status" value="1"/>
</dbReference>
<gene>
    <name evidence="2" type="ORF">ACKI1S_40800</name>
</gene>
<dbReference type="Gene3D" id="3.20.20.140">
    <property type="entry name" value="Metal-dependent hydrolases"/>
    <property type="match status" value="1"/>
</dbReference>
<comment type="caution">
    <text evidence="2">The sequence shown here is derived from an EMBL/GenBank/DDBJ whole genome shotgun (WGS) entry which is preliminary data.</text>
</comment>
<evidence type="ECO:0000259" key="1">
    <source>
        <dbReference type="Pfam" id="PF04909"/>
    </source>
</evidence>